<organism evidence="7 8">
    <name type="scientific">Pedobacter cryoconitis</name>
    <dbReference type="NCBI Taxonomy" id="188932"/>
    <lineage>
        <taxon>Bacteria</taxon>
        <taxon>Pseudomonadati</taxon>
        <taxon>Bacteroidota</taxon>
        <taxon>Sphingobacteriia</taxon>
        <taxon>Sphingobacteriales</taxon>
        <taxon>Sphingobacteriaceae</taxon>
        <taxon>Pedobacter</taxon>
    </lineage>
</organism>
<protein>
    <submittedName>
        <fullName evidence="7">RNA polymerase sigma-70 factor (ECF subfamily)</fullName>
    </submittedName>
</protein>
<dbReference type="InterPro" id="IPR013324">
    <property type="entry name" value="RNA_pol_sigma_r3/r4-like"/>
</dbReference>
<dbReference type="InterPro" id="IPR039425">
    <property type="entry name" value="RNA_pol_sigma-70-like"/>
</dbReference>
<dbReference type="GO" id="GO:0006352">
    <property type="term" value="P:DNA-templated transcription initiation"/>
    <property type="evidence" value="ECO:0007669"/>
    <property type="project" value="InterPro"/>
</dbReference>
<evidence type="ECO:0000256" key="2">
    <source>
        <dbReference type="ARBA" id="ARBA00023015"/>
    </source>
</evidence>
<comment type="similarity">
    <text evidence="1">Belongs to the sigma-70 factor family. ECF subfamily.</text>
</comment>
<evidence type="ECO:0000313" key="7">
    <source>
        <dbReference type="EMBL" id="MBB6498773.1"/>
    </source>
</evidence>
<evidence type="ECO:0000259" key="5">
    <source>
        <dbReference type="Pfam" id="PF04542"/>
    </source>
</evidence>
<keyword evidence="4" id="KW-0804">Transcription</keyword>
<dbReference type="InterPro" id="IPR014284">
    <property type="entry name" value="RNA_pol_sigma-70_dom"/>
</dbReference>
<gene>
    <name evidence="7" type="ORF">HDF25_000910</name>
</gene>
<proteinExistence type="inferred from homology"/>
<dbReference type="GO" id="GO:0016987">
    <property type="term" value="F:sigma factor activity"/>
    <property type="evidence" value="ECO:0007669"/>
    <property type="project" value="UniProtKB-KW"/>
</dbReference>
<dbReference type="InterPro" id="IPR013325">
    <property type="entry name" value="RNA_pol_sigma_r2"/>
</dbReference>
<dbReference type="Gene3D" id="1.10.1740.10">
    <property type="match status" value="1"/>
</dbReference>
<keyword evidence="3" id="KW-0731">Sigma factor</keyword>
<sequence length="194" mass="22566">MSIYSKYSDNELVELLKFSDRSAFTEIYNRYWSVMYAQAYKMLRDEDEAKDVIQEVFSRLWIKAAETKSSHNLAGLLYTAVRNRVLNLIAHSKIRSDYATSIATFISETDPDTLDRVDEKQLIKIVEQEIQNLPPKMREIFELSRKENLSHKEIAEKLCLSDQTVKKQVQNALKIIKPKISNLGFSLAILIIFR</sequence>
<dbReference type="GO" id="GO:0003677">
    <property type="term" value="F:DNA binding"/>
    <property type="evidence" value="ECO:0007669"/>
    <property type="project" value="InterPro"/>
</dbReference>
<evidence type="ECO:0000313" key="8">
    <source>
        <dbReference type="Proteomes" id="UP000521017"/>
    </source>
</evidence>
<name>A0A7X0J0X1_9SPHI</name>
<feature type="domain" description="RNA polymerase sigma factor 70 region 4 type 2" evidence="6">
    <location>
        <begin position="125"/>
        <end position="174"/>
    </location>
</feature>
<dbReference type="AlphaFoldDB" id="A0A7X0J0X1"/>
<evidence type="ECO:0000256" key="3">
    <source>
        <dbReference type="ARBA" id="ARBA00023082"/>
    </source>
</evidence>
<evidence type="ECO:0000256" key="1">
    <source>
        <dbReference type="ARBA" id="ARBA00010641"/>
    </source>
</evidence>
<evidence type="ECO:0000259" key="6">
    <source>
        <dbReference type="Pfam" id="PF08281"/>
    </source>
</evidence>
<dbReference type="Proteomes" id="UP000521017">
    <property type="component" value="Unassembled WGS sequence"/>
</dbReference>
<feature type="domain" description="RNA polymerase sigma-70 region 2" evidence="5">
    <location>
        <begin position="28"/>
        <end position="90"/>
    </location>
</feature>
<keyword evidence="2" id="KW-0805">Transcription regulation</keyword>
<accession>A0A7X0J0X1</accession>
<dbReference type="SUPFAM" id="SSF88946">
    <property type="entry name" value="Sigma2 domain of RNA polymerase sigma factors"/>
    <property type="match status" value="1"/>
</dbReference>
<dbReference type="Pfam" id="PF04542">
    <property type="entry name" value="Sigma70_r2"/>
    <property type="match status" value="1"/>
</dbReference>
<dbReference type="Gene3D" id="1.10.10.10">
    <property type="entry name" value="Winged helix-like DNA-binding domain superfamily/Winged helix DNA-binding domain"/>
    <property type="match status" value="1"/>
</dbReference>
<dbReference type="NCBIfam" id="TIGR02985">
    <property type="entry name" value="Sig70_bacteroi1"/>
    <property type="match status" value="1"/>
</dbReference>
<reference evidence="7 8" key="1">
    <citation type="submission" date="2020-08" db="EMBL/GenBank/DDBJ databases">
        <title>Genomic Encyclopedia of Type Strains, Phase IV (KMG-V): Genome sequencing to study the core and pangenomes of soil and plant-associated prokaryotes.</title>
        <authorList>
            <person name="Whitman W."/>
        </authorList>
    </citation>
    <scope>NUCLEOTIDE SEQUENCE [LARGE SCALE GENOMIC DNA]</scope>
    <source>
        <strain evidence="7 8">M2T3</strain>
    </source>
</reference>
<dbReference type="PANTHER" id="PTHR43133">
    <property type="entry name" value="RNA POLYMERASE ECF-TYPE SIGMA FACTO"/>
    <property type="match status" value="1"/>
</dbReference>
<dbReference type="InterPro" id="IPR013249">
    <property type="entry name" value="RNA_pol_sigma70_r4_t2"/>
</dbReference>
<dbReference type="InterPro" id="IPR007627">
    <property type="entry name" value="RNA_pol_sigma70_r2"/>
</dbReference>
<dbReference type="EMBL" id="JACHCC010000002">
    <property type="protein sequence ID" value="MBB6498773.1"/>
    <property type="molecule type" value="Genomic_DNA"/>
</dbReference>
<dbReference type="Pfam" id="PF08281">
    <property type="entry name" value="Sigma70_r4_2"/>
    <property type="match status" value="1"/>
</dbReference>
<dbReference type="InterPro" id="IPR014327">
    <property type="entry name" value="RNA_pol_sigma70_bacteroid"/>
</dbReference>
<comment type="caution">
    <text evidence="7">The sequence shown here is derived from an EMBL/GenBank/DDBJ whole genome shotgun (WGS) entry which is preliminary data.</text>
</comment>
<dbReference type="InterPro" id="IPR036388">
    <property type="entry name" value="WH-like_DNA-bd_sf"/>
</dbReference>
<evidence type="ECO:0000256" key="4">
    <source>
        <dbReference type="ARBA" id="ARBA00023163"/>
    </source>
</evidence>
<dbReference type="RefSeq" id="WP_184623196.1">
    <property type="nucleotide sequence ID" value="NZ_JACHCC010000002.1"/>
</dbReference>
<dbReference type="PANTHER" id="PTHR43133:SF46">
    <property type="entry name" value="RNA POLYMERASE SIGMA-70 FACTOR ECF SUBFAMILY"/>
    <property type="match status" value="1"/>
</dbReference>
<dbReference type="NCBIfam" id="TIGR02937">
    <property type="entry name" value="sigma70-ECF"/>
    <property type="match status" value="1"/>
</dbReference>
<dbReference type="SUPFAM" id="SSF88659">
    <property type="entry name" value="Sigma3 and sigma4 domains of RNA polymerase sigma factors"/>
    <property type="match status" value="1"/>
</dbReference>